<evidence type="ECO:0000256" key="5">
    <source>
        <dbReference type="SAM" id="SignalP"/>
    </source>
</evidence>
<keyword evidence="2 6" id="KW-0378">Hydrolase</keyword>
<feature type="signal peptide" evidence="5">
    <location>
        <begin position="1"/>
        <end position="28"/>
    </location>
</feature>
<proteinExistence type="inferred from homology"/>
<dbReference type="InterPro" id="IPR017853">
    <property type="entry name" value="GH"/>
</dbReference>
<evidence type="ECO:0000256" key="3">
    <source>
        <dbReference type="ARBA" id="ARBA00023295"/>
    </source>
</evidence>
<keyword evidence="3" id="KW-0326">Glycosidase</keyword>
<evidence type="ECO:0000256" key="2">
    <source>
        <dbReference type="ARBA" id="ARBA00022801"/>
    </source>
</evidence>
<comment type="caution">
    <text evidence="6">The sequence shown here is derived from an EMBL/GenBank/DDBJ whole genome shotgun (WGS) entry which is preliminary data.</text>
</comment>
<keyword evidence="5" id="KW-0732">Signal</keyword>
<dbReference type="Gene3D" id="3.20.20.80">
    <property type="entry name" value="Glycosidases"/>
    <property type="match status" value="2"/>
</dbReference>
<protein>
    <submittedName>
        <fullName evidence="6">Glycosyl hydrolase superfamily protein</fullName>
    </submittedName>
</protein>
<dbReference type="AlphaFoldDB" id="A0ABD1PPY3"/>
<evidence type="ECO:0000256" key="1">
    <source>
        <dbReference type="ARBA" id="ARBA00008773"/>
    </source>
</evidence>
<dbReference type="EMBL" id="JBFOLK010000013">
    <property type="protein sequence ID" value="KAL2465977.1"/>
    <property type="molecule type" value="Genomic_DNA"/>
</dbReference>
<dbReference type="PANTHER" id="PTHR32227">
    <property type="entry name" value="GLUCAN ENDO-1,3-BETA-GLUCOSIDASE BG1-RELATED-RELATED"/>
    <property type="match status" value="1"/>
</dbReference>
<organism evidence="6 7">
    <name type="scientific">Abeliophyllum distichum</name>
    <dbReference type="NCBI Taxonomy" id="126358"/>
    <lineage>
        <taxon>Eukaryota</taxon>
        <taxon>Viridiplantae</taxon>
        <taxon>Streptophyta</taxon>
        <taxon>Embryophyta</taxon>
        <taxon>Tracheophyta</taxon>
        <taxon>Spermatophyta</taxon>
        <taxon>Magnoliopsida</taxon>
        <taxon>eudicotyledons</taxon>
        <taxon>Gunneridae</taxon>
        <taxon>Pentapetalae</taxon>
        <taxon>asterids</taxon>
        <taxon>lamiids</taxon>
        <taxon>Lamiales</taxon>
        <taxon>Oleaceae</taxon>
        <taxon>Forsythieae</taxon>
        <taxon>Abeliophyllum</taxon>
    </lineage>
</organism>
<comment type="similarity">
    <text evidence="1 4">Belongs to the glycosyl hydrolase 17 family.</text>
</comment>
<evidence type="ECO:0000256" key="4">
    <source>
        <dbReference type="RuleBase" id="RU004335"/>
    </source>
</evidence>
<dbReference type="Proteomes" id="UP001604336">
    <property type="component" value="Unassembled WGS sequence"/>
</dbReference>
<evidence type="ECO:0000313" key="6">
    <source>
        <dbReference type="EMBL" id="KAL2465977.1"/>
    </source>
</evidence>
<dbReference type="InterPro" id="IPR000490">
    <property type="entry name" value="Glyco_hydro_17"/>
</dbReference>
<dbReference type="InterPro" id="IPR044965">
    <property type="entry name" value="Glyco_hydro_17_plant"/>
</dbReference>
<dbReference type="SUPFAM" id="SSF51445">
    <property type="entry name" value="(Trans)glycosidases"/>
    <property type="match status" value="1"/>
</dbReference>
<accession>A0ABD1PPY3</accession>
<reference evidence="7" key="1">
    <citation type="submission" date="2024-07" db="EMBL/GenBank/DDBJ databases">
        <title>Two chromosome-level genome assemblies of Korean endemic species Abeliophyllum distichum and Forsythia ovata (Oleaceae).</title>
        <authorList>
            <person name="Jang H."/>
        </authorList>
    </citation>
    <scope>NUCLEOTIDE SEQUENCE [LARGE SCALE GENOMIC DNA]</scope>
</reference>
<name>A0ABD1PPY3_9LAMI</name>
<evidence type="ECO:0000313" key="7">
    <source>
        <dbReference type="Proteomes" id="UP001604336"/>
    </source>
</evidence>
<keyword evidence="7" id="KW-1185">Reference proteome</keyword>
<gene>
    <name evidence="6" type="ORF">Adt_41828</name>
</gene>
<dbReference type="Pfam" id="PF00332">
    <property type="entry name" value="Glyco_hydro_17"/>
    <property type="match status" value="2"/>
</dbReference>
<feature type="chain" id="PRO_5044804715" evidence="5">
    <location>
        <begin position="29"/>
        <end position="224"/>
    </location>
</feature>
<dbReference type="GO" id="GO:0016798">
    <property type="term" value="F:hydrolase activity, acting on glycosyl bonds"/>
    <property type="evidence" value="ECO:0007669"/>
    <property type="project" value="UniProtKB-KW"/>
</dbReference>
<sequence>MAGVKLQFVIETVLVGLLIMATMDFTVAQTGVCYGNLGNALPPPSEVVALYNENNTQRMRIYALPPPSEVELMLGVQNTDLGNLASGQEKANSWFQNNAINYPNVRFRYIAVGNEVTGHGNQIKVSPSIDTGVLGNSYPPSDGEFRLDVRSFIDPIIDFLTKNGAPLLVNIFPYFAYIYNKQQISLEYSLFTSSGIVMPDGTRYQNLYCAILDAILKIIVSESC</sequence>